<sequence length="88" mass="10371">MTPEEVTNIKAGNPDGHLQSSSNDVTQRQYLEIRIKEKELEIKQEKLTRELRGIERRLERYLELRIEDKELEIQQQKPTRELGVQVGA</sequence>
<proteinExistence type="predicted"/>
<keyword evidence="1" id="KW-0175">Coiled coil</keyword>
<protein>
    <submittedName>
        <fullName evidence="3">Uncharacterized protein</fullName>
    </submittedName>
</protein>
<evidence type="ECO:0000313" key="3">
    <source>
        <dbReference type="EMBL" id="GIX94218.1"/>
    </source>
</evidence>
<evidence type="ECO:0000256" key="1">
    <source>
        <dbReference type="SAM" id="Coils"/>
    </source>
</evidence>
<name>A0AAV4PDW3_CAEEX</name>
<dbReference type="EMBL" id="BPLR01004349">
    <property type="protein sequence ID" value="GIX94218.1"/>
    <property type="molecule type" value="Genomic_DNA"/>
</dbReference>
<keyword evidence="4" id="KW-1185">Reference proteome</keyword>
<reference evidence="3 4" key="1">
    <citation type="submission" date="2021-06" db="EMBL/GenBank/DDBJ databases">
        <title>Caerostris extrusa draft genome.</title>
        <authorList>
            <person name="Kono N."/>
            <person name="Arakawa K."/>
        </authorList>
    </citation>
    <scope>NUCLEOTIDE SEQUENCE [LARGE SCALE GENOMIC DNA]</scope>
</reference>
<dbReference type="AlphaFoldDB" id="A0AAV4PDW3"/>
<organism evidence="3 4">
    <name type="scientific">Caerostris extrusa</name>
    <name type="common">Bark spider</name>
    <name type="synonym">Caerostris bankana</name>
    <dbReference type="NCBI Taxonomy" id="172846"/>
    <lineage>
        <taxon>Eukaryota</taxon>
        <taxon>Metazoa</taxon>
        <taxon>Ecdysozoa</taxon>
        <taxon>Arthropoda</taxon>
        <taxon>Chelicerata</taxon>
        <taxon>Arachnida</taxon>
        <taxon>Araneae</taxon>
        <taxon>Araneomorphae</taxon>
        <taxon>Entelegynae</taxon>
        <taxon>Araneoidea</taxon>
        <taxon>Araneidae</taxon>
        <taxon>Caerostris</taxon>
    </lineage>
</organism>
<feature type="coiled-coil region" evidence="1">
    <location>
        <begin position="37"/>
        <end position="64"/>
    </location>
</feature>
<evidence type="ECO:0000313" key="4">
    <source>
        <dbReference type="Proteomes" id="UP001054945"/>
    </source>
</evidence>
<gene>
    <name evidence="3" type="ORF">CEXT_146021</name>
</gene>
<dbReference type="Proteomes" id="UP001054945">
    <property type="component" value="Unassembled WGS sequence"/>
</dbReference>
<evidence type="ECO:0000256" key="2">
    <source>
        <dbReference type="SAM" id="MobiDB-lite"/>
    </source>
</evidence>
<comment type="caution">
    <text evidence="3">The sequence shown here is derived from an EMBL/GenBank/DDBJ whole genome shotgun (WGS) entry which is preliminary data.</text>
</comment>
<accession>A0AAV4PDW3</accession>
<feature type="region of interest" description="Disordered" evidence="2">
    <location>
        <begin position="1"/>
        <end position="25"/>
    </location>
</feature>